<evidence type="ECO:0000259" key="22">
    <source>
        <dbReference type="Pfam" id="PF20974"/>
    </source>
</evidence>
<evidence type="ECO:0000256" key="3">
    <source>
        <dbReference type="ARBA" id="ARBA00012836"/>
    </source>
</evidence>
<dbReference type="Pfam" id="PF00749">
    <property type="entry name" value="tRNA-synt_1c"/>
    <property type="match status" value="1"/>
</dbReference>
<accession>A0A3Q3KJT2</accession>
<feature type="domain" description="Glutaminyl-tRNA synthetase class Ib non-specific RNA-binding" evidence="21">
    <location>
        <begin position="3"/>
        <end position="161"/>
    </location>
</feature>
<dbReference type="Proteomes" id="UP000261600">
    <property type="component" value="Unplaced"/>
</dbReference>
<dbReference type="PANTHER" id="PTHR43097">
    <property type="entry name" value="GLUTAMINE-TRNA LIGASE"/>
    <property type="match status" value="1"/>
</dbReference>
<dbReference type="EC" id="6.1.1.18" evidence="3"/>
<evidence type="ECO:0000256" key="16">
    <source>
        <dbReference type="ARBA" id="ARBA00073804"/>
    </source>
</evidence>
<evidence type="ECO:0000259" key="18">
    <source>
        <dbReference type="Pfam" id="PF00749"/>
    </source>
</evidence>
<keyword evidence="11 17" id="KW-0030">Aminoacyl-tRNA synthetase</keyword>
<dbReference type="InterPro" id="IPR011035">
    <property type="entry name" value="Ribosomal_bL25/Gln-tRNA_synth"/>
</dbReference>
<evidence type="ECO:0000313" key="23">
    <source>
        <dbReference type="Ensembl" id="ENSMALP00000030056.1"/>
    </source>
</evidence>
<dbReference type="GO" id="GO:0005829">
    <property type="term" value="C:cytosol"/>
    <property type="evidence" value="ECO:0007669"/>
    <property type="project" value="UniProtKB-SubCell"/>
</dbReference>
<comment type="similarity">
    <text evidence="2 17">Belongs to the class-I aminoacyl-tRNA synthetase family.</text>
</comment>
<dbReference type="GO" id="GO:0004819">
    <property type="term" value="F:glutamine-tRNA ligase activity"/>
    <property type="evidence" value="ECO:0007669"/>
    <property type="project" value="UniProtKB-EC"/>
</dbReference>
<dbReference type="FunFam" id="1.10.8.1290:FF:000001">
    <property type="entry name" value="Glutamine--tRNA ligase"/>
    <property type="match status" value="1"/>
</dbReference>
<dbReference type="Pfam" id="PF04557">
    <property type="entry name" value="tRNA_synt_1c_R2"/>
    <property type="match status" value="1"/>
</dbReference>
<dbReference type="CDD" id="cd00807">
    <property type="entry name" value="GlnRS_core"/>
    <property type="match status" value="1"/>
</dbReference>
<dbReference type="InterPro" id="IPR001412">
    <property type="entry name" value="aa-tRNA-synth_I_CS"/>
</dbReference>
<dbReference type="SUPFAM" id="SSF52374">
    <property type="entry name" value="Nucleotidylyl transferase"/>
    <property type="match status" value="1"/>
</dbReference>
<dbReference type="PRINTS" id="PR00987">
    <property type="entry name" value="TRNASYNTHGLU"/>
</dbReference>
<dbReference type="SUPFAM" id="SSF50715">
    <property type="entry name" value="Ribosomal protein L25-like"/>
    <property type="match status" value="1"/>
</dbReference>
<evidence type="ECO:0000256" key="14">
    <source>
        <dbReference type="ARBA" id="ARBA00058106"/>
    </source>
</evidence>
<evidence type="ECO:0000256" key="8">
    <source>
        <dbReference type="ARBA" id="ARBA00022840"/>
    </source>
</evidence>
<dbReference type="InterPro" id="IPR007638">
    <property type="entry name" value="Gln-tRNA-synth_Ib_RNA-bd_2"/>
</dbReference>
<evidence type="ECO:0000256" key="2">
    <source>
        <dbReference type="ARBA" id="ARBA00005594"/>
    </source>
</evidence>
<keyword evidence="8 17" id="KW-0067">ATP-binding</keyword>
<feature type="domain" description="Glutamyl/glutaminyl-tRNA synthetase class Ib anti-codon binding" evidence="19">
    <location>
        <begin position="552"/>
        <end position="651"/>
    </location>
</feature>
<keyword evidence="7 17" id="KW-0547">Nucleotide-binding</keyword>
<evidence type="ECO:0000256" key="1">
    <source>
        <dbReference type="ARBA" id="ARBA00004514"/>
    </source>
</evidence>
<dbReference type="FunFam" id="3.40.50.620:FF:000049">
    <property type="entry name" value="Probable glutamine--tRNA ligase"/>
    <property type="match status" value="1"/>
</dbReference>
<comment type="function">
    <text evidence="14">Glutamine--tRNA ligase. Plays a critical role in brain development.</text>
</comment>
<feature type="domain" description="tRNA synthetases class I (E and Q) anti-codon binding" evidence="22">
    <location>
        <begin position="664"/>
        <end position="739"/>
    </location>
</feature>
<dbReference type="FunFam" id="1.10.10.2420:FF:000001">
    <property type="entry name" value="Glutamine--tRNA ligase cytoplasmic"/>
    <property type="match status" value="1"/>
</dbReference>
<dbReference type="InterPro" id="IPR020058">
    <property type="entry name" value="Glu/Gln-tRNA-synth_Ib_cat-dom"/>
</dbReference>
<dbReference type="Gene3D" id="1.10.10.2420">
    <property type="match status" value="1"/>
</dbReference>
<comment type="subunit">
    <text evidence="15">Monomer. Part of a multisubunit complex that groups tRNA ligases for Arg (RARS1), Asp (DARS1), Gln (QARS1), Ile (IARS1), Leu (LARS1), Lys (KARS1), Met (MARS1) the bifunctional ligase for Glu and Pro (EPRS1) and the auxiliary subunits AIMP1/p43, AIMP2/p38 and EEF1E1/p18. Interacts with RARS1. Part of a complex composed of RARS1, QARS1 and AIMP1.</text>
</comment>
<dbReference type="InterPro" id="IPR007639">
    <property type="entry name" value="Gln-tRNA-synth_Ib_RNA-bd_N"/>
</dbReference>
<dbReference type="FunFam" id="2.40.240.10:FF:000008">
    <property type="entry name" value="probable glutamine--tRNA ligase"/>
    <property type="match status" value="1"/>
</dbReference>
<dbReference type="FunFam" id="2.40.240.10:FF:000006">
    <property type="entry name" value="Putative glutamine--tRNA ligase"/>
    <property type="match status" value="1"/>
</dbReference>
<dbReference type="InterPro" id="IPR000924">
    <property type="entry name" value="Glu/Gln-tRNA-synth"/>
</dbReference>
<keyword evidence="4" id="KW-0963">Cytoplasm</keyword>
<dbReference type="GO" id="GO:0005524">
    <property type="term" value="F:ATP binding"/>
    <property type="evidence" value="ECO:0007669"/>
    <property type="project" value="UniProtKB-KW"/>
</dbReference>
<evidence type="ECO:0000259" key="21">
    <source>
        <dbReference type="Pfam" id="PF04558"/>
    </source>
</evidence>
<dbReference type="PROSITE" id="PS00178">
    <property type="entry name" value="AA_TRNA_LIGASE_I"/>
    <property type="match status" value="1"/>
</dbReference>
<dbReference type="GO" id="GO:0017101">
    <property type="term" value="C:aminoacyl-tRNA synthetase multienzyme complex"/>
    <property type="evidence" value="ECO:0007669"/>
    <property type="project" value="TreeGrafter"/>
</dbReference>
<dbReference type="Gene3D" id="2.40.240.10">
    <property type="entry name" value="Ribosomal Protein L25, Chain P"/>
    <property type="match status" value="2"/>
</dbReference>
<evidence type="ECO:0000256" key="6">
    <source>
        <dbReference type="ARBA" id="ARBA00022598"/>
    </source>
</evidence>
<evidence type="ECO:0000256" key="13">
    <source>
        <dbReference type="ARBA" id="ARBA00048270"/>
    </source>
</evidence>
<evidence type="ECO:0000256" key="4">
    <source>
        <dbReference type="ARBA" id="ARBA00022490"/>
    </source>
</evidence>
<dbReference type="InterPro" id="IPR004514">
    <property type="entry name" value="Gln-tRNA-synth"/>
</dbReference>
<evidence type="ECO:0000256" key="12">
    <source>
        <dbReference type="ARBA" id="ARBA00030466"/>
    </source>
</evidence>
<evidence type="ECO:0000256" key="7">
    <source>
        <dbReference type="ARBA" id="ARBA00022741"/>
    </source>
</evidence>
<dbReference type="InterPro" id="IPR042559">
    <property type="entry name" value="Gln-tRNA-synth_Ib_RNA-bd_N_2"/>
</dbReference>
<dbReference type="Ensembl" id="ENSMALT00000030589.1">
    <property type="protein sequence ID" value="ENSMALP00000030056.1"/>
    <property type="gene ID" value="ENSMALG00000020739.1"/>
</dbReference>
<reference evidence="23" key="2">
    <citation type="submission" date="2025-09" db="UniProtKB">
        <authorList>
            <consortium name="Ensembl"/>
        </authorList>
    </citation>
    <scope>IDENTIFICATION</scope>
</reference>
<dbReference type="Gene3D" id="1.10.8.1290">
    <property type="entry name" value="Glutaminyl-tRNA synthetase, non-specific RNA binding region part 1, domain 1"/>
    <property type="match status" value="1"/>
</dbReference>
<keyword evidence="6 17" id="KW-0436">Ligase</keyword>
<name>A0A3Q3KJT2_MONAL</name>
<feature type="domain" description="Glutaminyl-tRNA synthetase class Ib non-specific RNA-binding" evidence="20">
    <location>
        <begin position="164"/>
        <end position="190"/>
    </location>
</feature>
<evidence type="ECO:0000259" key="20">
    <source>
        <dbReference type="Pfam" id="PF04557"/>
    </source>
</evidence>
<dbReference type="PANTHER" id="PTHR43097:SF4">
    <property type="entry name" value="GLUTAMINE--TRNA LIGASE"/>
    <property type="match status" value="1"/>
</dbReference>
<evidence type="ECO:0000256" key="9">
    <source>
        <dbReference type="ARBA" id="ARBA00022917"/>
    </source>
</evidence>
<dbReference type="Gene3D" id="3.40.50.620">
    <property type="entry name" value="HUPs"/>
    <property type="match status" value="1"/>
</dbReference>
<comment type="catalytic activity">
    <reaction evidence="13">
        <text>tRNA(Gln) + L-glutamine + ATP = L-glutaminyl-tRNA(Gln) + AMP + diphosphate</text>
        <dbReference type="Rhea" id="RHEA:20121"/>
        <dbReference type="Rhea" id="RHEA-COMP:9662"/>
        <dbReference type="Rhea" id="RHEA-COMP:9681"/>
        <dbReference type="ChEBI" id="CHEBI:30616"/>
        <dbReference type="ChEBI" id="CHEBI:33019"/>
        <dbReference type="ChEBI" id="CHEBI:58359"/>
        <dbReference type="ChEBI" id="CHEBI:78442"/>
        <dbReference type="ChEBI" id="CHEBI:78521"/>
        <dbReference type="ChEBI" id="CHEBI:456215"/>
        <dbReference type="EC" id="6.1.1.18"/>
    </reaction>
</comment>
<keyword evidence="10" id="KW-0007">Acetylation</keyword>
<protein>
    <recommendedName>
        <fullName evidence="16">Glutamine--tRNA ligase</fullName>
        <ecNumber evidence="3">6.1.1.18</ecNumber>
    </recommendedName>
    <alternativeName>
        <fullName evidence="12">Glutaminyl-tRNA synthetase</fullName>
    </alternativeName>
</protein>
<dbReference type="Pfam" id="PF20974">
    <property type="entry name" value="tRNA-synt_1c_C2"/>
    <property type="match status" value="1"/>
</dbReference>
<dbReference type="GO" id="GO:0006425">
    <property type="term" value="P:glutaminyl-tRNA aminoacylation"/>
    <property type="evidence" value="ECO:0007669"/>
    <property type="project" value="InterPro"/>
</dbReference>
<dbReference type="InterPro" id="IPR014729">
    <property type="entry name" value="Rossmann-like_a/b/a_fold"/>
</dbReference>
<dbReference type="InterPro" id="IPR020056">
    <property type="entry name" value="Rbsml_bL25/Gln-tRNA_synth_N"/>
</dbReference>
<evidence type="ECO:0000256" key="15">
    <source>
        <dbReference type="ARBA" id="ARBA00062609"/>
    </source>
</evidence>
<evidence type="ECO:0000256" key="10">
    <source>
        <dbReference type="ARBA" id="ARBA00022990"/>
    </source>
</evidence>
<dbReference type="InterPro" id="IPR050132">
    <property type="entry name" value="Gln/Glu-tRNA_Ligase"/>
</dbReference>
<evidence type="ECO:0000256" key="5">
    <source>
        <dbReference type="ARBA" id="ARBA00022553"/>
    </source>
</evidence>
<reference evidence="23" key="1">
    <citation type="submission" date="2025-08" db="UniProtKB">
        <authorList>
            <consortium name="Ensembl"/>
        </authorList>
    </citation>
    <scope>IDENTIFICATION</scope>
</reference>
<dbReference type="AlphaFoldDB" id="A0A3Q3KJT2"/>
<evidence type="ECO:0000313" key="24">
    <source>
        <dbReference type="Proteomes" id="UP000261600"/>
    </source>
</evidence>
<keyword evidence="5" id="KW-0597">Phosphoprotein</keyword>
<evidence type="ECO:0000256" key="17">
    <source>
        <dbReference type="RuleBase" id="RU363037"/>
    </source>
</evidence>
<dbReference type="InterPro" id="IPR049437">
    <property type="entry name" value="tRNA-synt_1c_C2"/>
</dbReference>
<dbReference type="InterPro" id="IPR020059">
    <property type="entry name" value="Glu/Gln-tRNA-synth_Ib_codon-bd"/>
</dbReference>
<dbReference type="Pfam" id="PF04558">
    <property type="entry name" value="tRNA_synt_1c_R1"/>
    <property type="match status" value="1"/>
</dbReference>
<evidence type="ECO:0000256" key="11">
    <source>
        <dbReference type="ARBA" id="ARBA00023146"/>
    </source>
</evidence>
<keyword evidence="24" id="KW-1185">Reference proteome</keyword>
<sequence length="762" mass="86800">MADTLTLFTTIGLSELKAKETLKNEALSSALKDAITQVQRVHGVSGVDKGMGTLLYSMVSRLKDTKRLAFLSDSIAQHKICTELQLTAALDFVKSHPQDPINQNEFEEACGVGIVITPEQIEDAVELVIKKHKEQLLKERYRFNMGLLMGEARSALKWADGKVIKNEVDMQVLHLLGPKTEADLEKKPKVMHLRLFKGIVRKNHLNSDLFACYSFSMLTQFKGNYNTEGYVVTPNTMSLLKKHLETTGGQIRTRFPPEPNGILHIGHAKAINFNFGYAKANNGICFLRYDDTNPEKEEEKYFTAIKDMVEWLGYKPYAVTHASDNFQKLYELAVDLIRRGHAYVCHQKGEELKGHNAPPSPWRDRPIEESLVLFERMKKGLFAEGEATLRMKMVMEDGKMDPVAYRIKYTPHHRTGDEWCIYPTYDYTHCLCDSIENITHSLCTKEFQSRRSSYYWLCNALDVYCPVQWEYGRLNLTYTVVSKRKIIKLVETGTVRDWDDPRLFTLTALRRRGFPPEAINNFCGRVGVTVSQTTTEPHLLESCVRDVLNDTAPRAMAVLEPLKVTITNLPEDSWSDVRVPDFPADETKGSHTVPFTNMIFIEQSDFREVMEKGYKRLTPEQPVGLRHAGCVISLQKVIKDAQGKVVELEVTCCRSEKAEKPKAFIHWVSQPLVCEVRLYERLFLHKHPEDPSEVPNGFLSDINPNSLQVISGALVDTSVRGAKVFDRFQFERVGFFSLDPDSTTDKLIFNRTVTLKEDPGKI</sequence>
<feature type="domain" description="Glutamyl/glutaminyl-tRNA synthetase class Ib catalytic" evidence="18">
    <location>
        <begin position="250"/>
        <end position="549"/>
    </location>
</feature>
<dbReference type="InterPro" id="IPR042558">
    <property type="entry name" value="Gln-tRNA-synth_Ib_RNA-bd_N_1"/>
</dbReference>
<comment type="subcellular location">
    <subcellularLocation>
        <location evidence="1">Cytoplasm</location>
        <location evidence="1">Cytosol</location>
    </subcellularLocation>
</comment>
<keyword evidence="9 17" id="KW-0648">Protein biosynthesis</keyword>
<evidence type="ECO:0000259" key="19">
    <source>
        <dbReference type="Pfam" id="PF03950"/>
    </source>
</evidence>
<dbReference type="Pfam" id="PF03950">
    <property type="entry name" value="tRNA-synt_1c_C"/>
    <property type="match status" value="1"/>
</dbReference>
<proteinExistence type="inferred from homology"/>
<dbReference type="NCBIfam" id="TIGR00440">
    <property type="entry name" value="glnS"/>
    <property type="match status" value="1"/>
</dbReference>
<organism evidence="23 24">
    <name type="scientific">Monopterus albus</name>
    <name type="common">Swamp eel</name>
    <dbReference type="NCBI Taxonomy" id="43700"/>
    <lineage>
        <taxon>Eukaryota</taxon>
        <taxon>Metazoa</taxon>
        <taxon>Chordata</taxon>
        <taxon>Craniata</taxon>
        <taxon>Vertebrata</taxon>
        <taxon>Euteleostomi</taxon>
        <taxon>Actinopterygii</taxon>
        <taxon>Neopterygii</taxon>
        <taxon>Teleostei</taxon>
        <taxon>Neoteleostei</taxon>
        <taxon>Acanthomorphata</taxon>
        <taxon>Anabantaria</taxon>
        <taxon>Synbranchiformes</taxon>
        <taxon>Synbranchidae</taxon>
        <taxon>Monopterus</taxon>
    </lineage>
</organism>